<sequence length="495" mass="57502">MLNDYSFITFIAWGKPLNDFNIAIFLFLPLINTLNHSSQRKLSPFPIFVYVFLVSSLIALNSFTFSIRFFIPIIAITAINVLFYFRLSVIDFSNSLYSLLEEFYQESFNVGRTHFLLKRMLKINNETTFIKRLGTIKRIVLFKINNSGSLQILISSKFIYSFKIDEEKLFKDFEKSETVHDISTELDGVIYKNNVFLRNAYESTQYVLLVTFDKHPFSLFFDIYLQKILKPLFSKITNAVHVEYRLQNENQKYFAELKKHLEDIDTAVNAIHFLNNKLSPITSYFSLLNFYETEAKDEIKPALLKLIGKEKKNAINSIHPIVEKMNQMAERATNPVMGVITAIKLRKLFTIIRTCFETNNVKYAFIIEWSVETLSLNVNSNTYLFDFAVQEIAINIAKHSKSECTIKFAYDNEGAPIIIFSNSVNVSGKLMIELNKTISEFNSLRMNEIMKRKSKGLKMIKQFLEQLDIAHKMSLDNDKINLTLTIMNTYENSNI</sequence>
<dbReference type="AlphaFoldDB" id="A0A4Y8ACQ8"/>
<reference evidence="3 4" key="1">
    <citation type="journal article" date="2016" name="Int. J. Syst. Evol. Microbiol.">
        <title>Proposal of Mucilaginibacter phyllosphaerae sp. nov. isolated from the phyllosphere of Galium album.</title>
        <authorList>
            <person name="Aydogan E.L."/>
            <person name="Busse H.J."/>
            <person name="Moser G."/>
            <person name="Muller C."/>
            <person name="Kampfer P."/>
            <person name="Glaeser S.P."/>
        </authorList>
    </citation>
    <scope>NUCLEOTIDE SEQUENCE [LARGE SCALE GENOMIC DNA]</scope>
    <source>
        <strain evidence="3 4">PP-F2FG21</strain>
    </source>
</reference>
<evidence type="ECO:0000313" key="4">
    <source>
        <dbReference type="Proteomes" id="UP000297248"/>
    </source>
</evidence>
<dbReference type="EMBL" id="JACIEG010000003">
    <property type="protein sequence ID" value="MBB3969384.1"/>
    <property type="molecule type" value="Genomic_DNA"/>
</dbReference>
<reference evidence="2 5" key="3">
    <citation type="submission" date="2020-08" db="EMBL/GenBank/DDBJ databases">
        <title>Genomic Encyclopedia of Type Strains, Phase IV (KMG-IV): sequencing the most valuable type-strain genomes for metagenomic binning, comparative biology and taxonomic classification.</title>
        <authorList>
            <person name="Goeker M."/>
        </authorList>
    </citation>
    <scope>NUCLEOTIDE SEQUENCE [LARGE SCALE GENOMIC DNA]</scope>
    <source>
        <strain evidence="2 5">DSM 100995</strain>
    </source>
</reference>
<keyword evidence="1" id="KW-0812">Transmembrane</keyword>
<proteinExistence type="predicted"/>
<dbReference type="RefSeq" id="WP_134336695.1">
    <property type="nucleotide sequence ID" value="NZ_BMCZ01000002.1"/>
</dbReference>
<dbReference type="Proteomes" id="UP000297248">
    <property type="component" value="Unassembled WGS sequence"/>
</dbReference>
<dbReference type="EMBL" id="SNQG01000004">
    <property type="protein sequence ID" value="TEW65829.1"/>
    <property type="molecule type" value="Genomic_DNA"/>
</dbReference>
<dbReference type="OrthoDB" id="1357272at2"/>
<reference evidence="3" key="2">
    <citation type="submission" date="2019-03" db="EMBL/GenBank/DDBJ databases">
        <authorList>
            <person name="Yan Y.-Q."/>
            <person name="Du Z.-J."/>
        </authorList>
    </citation>
    <scope>NUCLEOTIDE SEQUENCE</scope>
    <source>
        <strain evidence="3">PP-F2FG21</strain>
    </source>
</reference>
<gene>
    <name evidence="3" type="ORF">E2R65_11870</name>
    <name evidence="2" type="ORF">GGR35_001987</name>
</gene>
<evidence type="ECO:0000313" key="5">
    <source>
        <dbReference type="Proteomes" id="UP000583101"/>
    </source>
</evidence>
<keyword evidence="1" id="KW-1133">Transmembrane helix</keyword>
<feature type="transmembrane region" description="Helical" evidence="1">
    <location>
        <begin position="69"/>
        <end position="87"/>
    </location>
</feature>
<dbReference type="Proteomes" id="UP000583101">
    <property type="component" value="Unassembled WGS sequence"/>
</dbReference>
<organism evidence="3 4">
    <name type="scientific">Mucilaginibacter phyllosphaerae</name>
    <dbReference type="NCBI Taxonomy" id="1812349"/>
    <lineage>
        <taxon>Bacteria</taxon>
        <taxon>Pseudomonadati</taxon>
        <taxon>Bacteroidota</taxon>
        <taxon>Sphingobacteriia</taxon>
        <taxon>Sphingobacteriales</taxon>
        <taxon>Sphingobacteriaceae</taxon>
        <taxon>Mucilaginibacter</taxon>
    </lineage>
</organism>
<protein>
    <submittedName>
        <fullName evidence="3">Uncharacterized protein</fullName>
    </submittedName>
</protein>
<name>A0A4Y8ACQ8_9SPHI</name>
<feature type="transmembrane region" description="Helical" evidence="1">
    <location>
        <begin position="45"/>
        <end position="63"/>
    </location>
</feature>
<accession>A0A4Y8ACQ8</accession>
<keyword evidence="5" id="KW-1185">Reference proteome</keyword>
<comment type="caution">
    <text evidence="3">The sequence shown here is derived from an EMBL/GenBank/DDBJ whole genome shotgun (WGS) entry which is preliminary data.</text>
</comment>
<evidence type="ECO:0000313" key="3">
    <source>
        <dbReference type="EMBL" id="TEW65829.1"/>
    </source>
</evidence>
<evidence type="ECO:0000313" key="2">
    <source>
        <dbReference type="EMBL" id="MBB3969384.1"/>
    </source>
</evidence>
<evidence type="ECO:0000256" key="1">
    <source>
        <dbReference type="SAM" id="Phobius"/>
    </source>
</evidence>
<keyword evidence="1" id="KW-0472">Membrane</keyword>